<evidence type="ECO:0000256" key="5">
    <source>
        <dbReference type="PIRSR" id="PIRSR001365-2"/>
    </source>
</evidence>
<dbReference type="SUPFAM" id="SSF51569">
    <property type="entry name" value="Aldolase"/>
    <property type="match status" value="1"/>
</dbReference>
<evidence type="ECO:0000256" key="4">
    <source>
        <dbReference type="PIRSR" id="PIRSR001365-1"/>
    </source>
</evidence>
<dbReference type="CDD" id="cd00408">
    <property type="entry name" value="DHDPS-like"/>
    <property type="match status" value="1"/>
</dbReference>
<dbReference type="GO" id="GO:0008840">
    <property type="term" value="F:4-hydroxy-tetrahydrodipicolinate synthase activity"/>
    <property type="evidence" value="ECO:0007669"/>
    <property type="project" value="TreeGrafter"/>
</dbReference>
<dbReference type="Gene3D" id="3.20.20.70">
    <property type="entry name" value="Aldolase class I"/>
    <property type="match status" value="1"/>
</dbReference>
<dbReference type="PATRIC" id="fig|1204738.3.peg.2999"/>
<dbReference type="EMBL" id="AOPO01000008">
    <property type="protein sequence ID" value="ELY21126.1"/>
    <property type="molecule type" value="Genomic_DNA"/>
</dbReference>
<gene>
    <name evidence="6" type="ORF">HALTITAN_1999</name>
</gene>
<reference evidence="6 7" key="1">
    <citation type="journal article" date="2013" name="Genome Announc.">
        <title>Draft Genome of the Marine Gammaproteobacterium Halomonas titanicae.</title>
        <authorList>
            <person name="Sanchez-Porro C."/>
            <person name="de la Haba R.R."/>
            <person name="Cruz-Hernandez N."/>
            <person name="Gonzalez J.M."/>
            <person name="Reyes-Guirao C."/>
            <person name="Navarro-Sampedro L."/>
            <person name="Carballo M."/>
            <person name="Ventosa A."/>
        </authorList>
    </citation>
    <scope>NUCLEOTIDE SEQUENCE [LARGE SCALE GENOMIC DNA]</scope>
    <source>
        <strain evidence="6 7">BH1</strain>
    </source>
</reference>
<protein>
    <submittedName>
        <fullName evidence="6">Aldolase-type TIM barrel</fullName>
    </submittedName>
</protein>
<dbReference type="PANTHER" id="PTHR12128:SF66">
    <property type="entry name" value="4-HYDROXY-2-OXOGLUTARATE ALDOLASE, MITOCHONDRIAL"/>
    <property type="match status" value="1"/>
</dbReference>
<feature type="active site" description="Schiff-base intermediate with substrate" evidence="4">
    <location>
        <position position="169"/>
    </location>
</feature>
<evidence type="ECO:0000256" key="3">
    <source>
        <dbReference type="PIRNR" id="PIRNR001365"/>
    </source>
</evidence>
<dbReference type="InterPro" id="IPR013785">
    <property type="entry name" value="Aldolase_TIM"/>
</dbReference>
<dbReference type="Pfam" id="PF00701">
    <property type="entry name" value="DHDPS"/>
    <property type="match status" value="1"/>
</dbReference>
<name>L9U926_9GAMM</name>
<organism evidence="6 7">
    <name type="scientific">Vreelandella titanicae BH1</name>
    <dbReference type="NCBI Taxonomy" id="1204738"/>
    <lineage>
        <taxon>Bacteria</taxon>
        <taxon>Pseudomonadati</taxon>
        <taxon>Pseudomonadota</taxon>
        <taxon>Gammaproteobacteria</taxon>
        <taxon>Oceanospirillales</taxon>
        <taxon>Halomonadaceae</taxon>
        <taxon>Vreelandella</taxon>
    </lineage>
</organism>
<proteinExistence type="inferred from homology"/>
<dbReference type="AlphaFoldDB" id="L9U926"/>
<dbReference type="SMART" id="SM01130">
    <property type="entry name" value="DHDPS"/>
    <property type="match status" value="1"/>
</dbReference>
<accession>L9U926</accession>
<feature type="binding site" evidence="5">
    <location>
        <position position="54"/>
    </location>
    <ligand>
        <name>pyruvate</name>
        <dbReference type="ChEBI" id="CHEBI:15361"/>
    </ligand>
</feature>
<dbReference type="PIRSF" id="PIRSF001365">
    <property type="entry name" value="DHDPS"/>
    <property type="match status" value="1"/>
</dbReference>
<feature type="active site" description="Proton donor/acceptor" evidence="4">
    <location>
        <position position="141"/>
    </location>
</feature>
<dbReference type="InterPro" id="IPR002220">
    <property type="entry name" value="DapA-like"/>
</dbReference>
<dbReference type="Proteomes" id="UP000011651">
    <property type="component" value="Unassembled WGS sequence"/>
</dbReference>
<comment type="similarity">
    <text evidence="1 3">Belongs to the DapA family.</text>
</comment>
<sequence>MPSILKGSSTMFTGLSAFPLTPMNEQGINEYEFVRLVAYLAEAAVDSIGVLGSTGSYAYLNRDERARVIQLSVENAVGAPVIAGIGALRTRDVLANAERAQQAGASGVLLAPVSYQKLTDDEVFDLYATVCQSLSVPLCVYDNPGTTHFEFSDELHGRIAQLPQVRSIKIPPVNNDIDSAKERVTGLRKLIPADVTIGISGDAAAATGLNAGCDAWYSVIGGLYPRAALAITRAAQAGDVQQAKALSDGLEPLWALYREYGGSLRVAATIAEITGKVSQPCLPQPLKTLQAGDRKRVEQVLGQLGLE</sequence>
<keyword evidence="2 3" id="KW-0456">Lyase</keyword>
<evidence type="ECO:0000256" key="1">
    <source>
        <dbReference type="ARBA" id="ARBA00007592"/>
    </source>
</evidence>
<dbReference type="PRINTS" id="PR00146">
    <property type="entry name" value="DHPICSNTHASE"/>
</dbReference>
<comment type="caution">
    <text evidence="6">The sequence shown here is derived from an EMBL/GenBank/DDBJ whole genome shotgun (WGS) entry which is preliminary data.</text>
</comment>
<evidence type="ECO:0000256" key="2">
    <source>
        <dbReference type="ARBA" id="ARBA00023239"/>
    </source>
</evidence>
<dbReference type="PANTHER" id="PTHR12128">
    <property type="entry name" value="DIHYDRODIPICOLINATE SYNTHASE"/>
    <property type="match status" value="1"/>
</dbReference>
<evidence type="ECO:0000313" key="6">
    <source>
        <dbReference type="EMBL" id="ELY21126.1"/>
    </source>
</evidence>
<evidence type="ECO:0000313" key="7">
    <source>
        <dbReference type="Proteomes" id="UP000011651"/>
    </source>
</evidence>